<dbReference type="GO" id="GO:0005524">
    <property type="term" value="F:ATP binding"/>
    <property type="evidence" value="ECO:0007669"/>
    <property type="project" value="UniProtKB-KW"/>
</dbReference>
<evidence type="ECO:0000313" key="3">
    <source>
        <dbReference type="Proteomes" id="UP000886744"/>
    </source>
</evidence>
<dbReference type="PANTHER" id="PTHR34704:SF1">
    <property type="entry name" value="ATPASE"/>
    <property type="match status" value="1"/>
</dbReference>
<sequence length="472" mass="54071">MLIGRKEELTKLKEAYESGYSEFIAVYGRRRVGKTFLIREAFNYNFTFSHTGLSQKNTRAQLKEFHQSLKRHGAENSPVPVNWQEAFDSLISLLERSNDRRKVVFIDEMPWMDAPRSGFLPALEHFWNGWATSRRDILLIVCGSATSWIINKILKNHGGLHNRVSIRLHLKPFTLHECSGYAAAKKLTMSRMQIAEAYMVMGGIPFYWSKLDKSRSLTQNIDNLFFSSDGELRHEFGELYASLFKRPEKYLRIIEVLALRKAGMTRGEIALKGKLDDNGQLSRMLEELSYCGFIRKYCHIGKKVKDAIYQLTDNYTLFYYQFIKNNPSTDDNFWMKTIGRPAYNTWCGLAFERLCMAHSRQIKAALGISGILATIYSWHTAPSDGKPGAQIDMLIDRADNVLDICEMKYSQTPYAITSAYRTTLLNKAGRLSEAAAGKRAVHIVMVTANGLVHNQYSDIINNEITLEDLFRE</sequence>
<dbReference type="SUPFAM" id="SSF52540">
    <property type="entry name" value="P-loop containing nucleoside triphosphate hydrolases"/>
    <property type="match status" value="1"/>
</dbReference>
<reference evidence="2" key="1">
    <citation type="submission" date="2020-10" db="EMBL/GenBank/DDBJ databases">
        <authorList>
            <person name="Gilroy R."/>
        </authorList>
    </citation>
    <scope>NUCLEOTIDE SEQUENCE</scope>
    <source>
        <strain evidence="2">ChiHjej13B12-12457</strain>
    </source>
</reference>
<evidence type="ECO:0000313" key="2">
    <source>
        <dbReference type="EMBL" id="HIR62721.1"/>
    </source>
</evidence>
<accession>A0A9D1J6C2</accession>
<dbReference type="AlphaFoldDB" id="A0A9D1J6C2"/>
<keyword evidence="2" id="KW-0547">Nucleotide-binding</keyword>
<reference evidence="2" key="2">
    <citation type="journal article" date="2021" name="PeerJ">
        <title>Extensive microbial diversity within the chicken gut microbiome revealed by metagenomics and culture.</title>
        <authorList>
            <person name="Gilroy R."/>
            <person name="Ravi A."/>
            <person name="Getino M."/>
            <person name="Pursley I."/>
            <person name="Horton D.L."/>
            <person name="Alikhan N.F."/>
            <person name="Baker D."/>
            <person name="Gharbi K."/>
            <person name="Hall N."/>
            <person name="Watson M."/>
            <person name="Adriaenssens E.M."/>
            <person name="Foster-Nyarko E."/>
            <person name="Jarju S."/>
            <person name="Secka A."/>
            <person name="Antonio M."/>
            <person name="Oren A."/>
            <person name="Chaudhuri R.R."/>
            <person name="La Ragione R."/>
            <person name="Hildebrand F."/>
            <person name="Pallen M.J."/>
        </authorList>
    </citation>
    <scope>NUCLEOTIDE SEQUENCE</scope>
    <source>
        <strain evidence="2">ChiHjej13B12-12457</strain>
    </source>
</reference>
<feature type="domain" description="ATPase" evidence="1">
    <location>
        <begin position="4"/>
        <end position="207"/>
    </location>
</feature>
<organism evidence="2 3">
    <name type="scientific">Candidatus Coprenecus avistercoris</name>
    <dbReference type="NCBI Taxonomy" id="2840730"/>
    <lineage>
        <taxon>Bacteria</taxon>
        <taxon>Pseudomonadati</taxon>
        <taxon>Bacteroidota</taxon>
        <taxon>Bacteroidia</taxon>
        <taxon>Bacteroidales</taxon>
        <taxon>Rikenellaceae</taxon>
        <taxon>Rikenellaceae incertae sedis</taxon>
        <taxon>Candidatus Coprenecus</taxon>
    </lineage>
</organism>
<dbReference type="Pfam" id="PF01637">
    <property type="entry name" value="ATPase_2"/>
    <property type="match status" value="1"/>
</dbReference>
<dbReference type="InterPro" id="IPR011579">
    <property type="entry name" value="ATPase_dom"/>
</dbReference>
<evidence type="ECO:0000259" key="1">
    <source>
        <dbReference type="Pfam" id="PF01637"/>
    </source>
</evidence>
<dbReference type="Gene3D" id="3.40.50.300">
    <property type="entry name" value="P-loop containing nucleotide triphosphate hydrolases"/>
    <property type="match status" value="1"/>
</dbReference>
<keyword evidence="2" id="KW-0067">ATP-binding</keyword>
<proteinExistence type="predicted"/>
<gene>
    <name evidence="2" type="ORF">IAC94_04265</name>
</gene>
<protein>
    <submittedName>
        <fullName evidence="2">ATP-binding protein</fullName>
    </submittedName>
</protein>
<dbReference type="Proteomes" id="UP000886744">
    <property type="component" value="Unassembled WGS sequence"/>
</dbReference>
<dbReference type="PANTHER" id="PTHR34704">
    <property type="entry name" value="ATPASE"/>
    <property type="match status" value="1"/>
</dbReference>
<name>A0A9D1J6C2_9BACT</name>
<dbReference type="InterPro" id="IPR027417">
    <property type="entry name" value="P-loop_NTPase"/>
</dbReference>
<dbReference type="EMBL" id="DVHI01000056">
    <property type="protein sequence ID" value="HIR62721.1"/>
    <property type="molecule type" value="Genomic_DNA"/>
</dbReference>
<comment type="caution">
    <text evidence="2">The sequence shown here is derived from an EMBL/GenBank/DDBJ whole genome shotgun (WGS) entry which is preliminary data.</text>
</comment>